<dbReference type="Proteomes" id="UP001269144">
    <property type="component" value="Unassembled WGS sequence"/>
</dbReference>
<organism evidence="1 2">
    <name type="scientific">Paracoccus aurantius</name>
    <dbReference type="NCBI Taxonomy" id="3073814"/>
    <lineage>
        <taxon>Bacteria</taxon>
        <taxon>Pseudomonadati</taxon>
        <taxon>Pseudomonadota</taxon>
        <taxon>Alphaproteobacteria</taxon>
        <taxon>Rhodobacterales</taxon>
        <taxon>Paracoccaceae</taxon>
        <taxon>Paracoccus</taxon>
    </lineage>
</organism>
<dbReference type="RefSeq" id="WP_311162978.1">
    <property type="nucleotide sequence ID" value="NZ_JAVQLW010000005.1"/>
</dbReference>
<keyword evidence="2" id="KW-1185">Reference proteome</keyword>
<comment type="caution">
    <text evidence="1">The sequence shown here is derived from an EMBL/GenBank/DDBJ whole genome shotgun (WGS) entry which is preliminary data.</text>
</comment>
<name>A0ABU2I033_9RHOB</name>
<protein>
    <recommendedName>
        <fullName evidence="3">Flagellar biosynthetic protein FliR</fullName>
    </recommendedName>
</protein>
<accession>A0ABU2I033</accession>
<sequence>MTGSFATPLLFAATFLFLQAAILAAGWSMLLQAFDRLMADDPRVG</sequence>
<reference evidence="2" key="1">
    <citation type="submission" date="2023-07" db="EMBL/GenBank/DDBJ databases">
        <title>Paracoccus sp. MBLB3053 whole genome sequence.</title>
        <authorList>
            <person name="Hwang C.Y."/>
            <person name="Cho E.-S."/>
            <person name="Seo M.-J."/>
        </authorList>
    </citation>
    <scope>NUCLEOTIDE SEQUENCE [LARGE SCALE GENOMIC DNA]</scope>
    <source>
        <strain evidence="2">MBLB3053</strain>
    </source>
</reference>
<evidence type="ECO:0008006" key="3">
    <source>
        <dbReference type="Google" id="ProtNLM"/>
    </source>
</evidence>
<gene>
    <name evidence="1" type="ORF">RGQ15_21665</name>
</gene>
<evidence type="ECO:0000313" key="1">
    <source>
        <dbReference type="EMBL" id="MDS9470165.1"/>
    </source>
</evidence>
<proteinExistence type="predicted"/>
<evidence type="ECO:0000313" key="2">
    <source>
        <dbReference type="Proteomes" id="UP001269144"/>
    </source>
</evidence>
<dbReference type="EMBL" id="JAVQLW010000005">
    <property type="protein sequence ID" value="MDS9470165.1"/>
    <property type="molecule type" value="Genomic_DNA"/>
</dbReference>